<evidence type="ECO:0000313" key="1">
    <source>
        <dbReference type="EMBL" id="KAK9137812.1"/>
    </source>
</evidence>
<comment type="caution">
    <text evidence="1">The sequence shown here is derived from an EMBL/GenBank/DDBJ whole genome shotgun (WGS) entry which is preliminary data.</text>
</comment>
<protein>
    <submittedName>
        <fullName evidence="1">Uncharacterized protein</fullName>
    </submittedName>
</protein>
<accession>A0AAP0PBB4</accession>
<reference evidence="1 2" key="1">
    <citation type="submission" date="2024-01" db="EMBL/GenBank/DDBJ databases">
        <title>Genome assemblies of Stephania.</title>
        <authorList>
            <person name="Yang L."/>
        </authorList>
    </citation>
    <scope>NUCLEOTIDE SEQUENCE [LARGE SCALE GENOMIC DNA]</scope>
    <source>
        <strain evidence="1">QJT</strain>
        <tissue evidence="1">Leaf</tissue>
    </source>
</reference>
<dbReference type="EMBL" id="JBBNAE010000003">
    <property type="protein sequence ID" value="KAK9137812.1"/>
    <property type="molecule type" value="Genomic_DNA"/>
</dbReference>
<organism evidence="1 2">
    <name type="scientific">Stephania japonica</name>
    <dbReference type="NCBI Taxonomy" id="461633"/>
    <lineage>
        <taxon>Eukaryota</taxon>
        <taxon>Viridiplantae</taxon>
        <taxon>Streptophyta</taxon>
        <taxon>Embryophyta</taxon>
        <taxon>Tracheophyta</taxon>
        <taxon>Spermatophyta</taxon>
        <taxon>Magnoliopsida</taxon>
        <taxon>Ranunculales</taxon>
        <taxon>Menispermaceae</taxon>
        <taxon>Menispermoideae</taxon>
        <taxon>Cissampelideae</taxon>
        <taxon>Stephania</taxon>
    </lineage>
</organism>
<keyword evidence="2" id="KW-1185">Reference proteome</keyword>
<sequence length="56" mass="6802">MEKRLIKSDWKKDEMIEKWNYISSKWNEDSMIKLTQVRFPCVAHVIVGKKNWSSRC</sequence>
<proteinExistence type="predicted"/>
<evidence type="ECO:0000313" key="2">
    <source>
        <dbReference type="Proteomes" id="UP001417504"/>
    </source>
</evidence>
<dbReference type="AlphaFoldDB" id="A0AAP0PBB4"/>
<gene>
    <name evidence="1" type="ORF">Sjap_008406</name>
</gene>
<dbReference type="Proteomes" id="UP001417504">
    <property type="component" value="Unassembled WGS sequence"/>
</dbReference>
<name>A0AAP0PBB4_9MAGN</name>